<organism evidence="1 2">
    <name type="scientific">Ferrimonas balearica (strain DSM 9799 / CCM 4581 / KCTC 23876 / PAT)</name>
    <dbReference type="NCBI Taxonomy" id="550540"/>
    <lineage>
        <taxon>Bacteria</taxon>
        <taxon>Pseudomonadati</taxon>
        <taxon>Pseudomonadota</taxon>
        <taxon>Gammaproteobacteria</taxon>
        <taxon>Alteromonadales</taxon>
        <taxon>Ferrimonadaceae</taxon>
        <taxon>Ferrimonas</taxon>
    </lineage>
</organism>
<gene>
    <name evidence="1" type="ordered locus">Fbal_2304</name>
</gene>
<sequence length="144" mass="15971">MGQLTESGGSQQTTIMLTGIDCLVGQGVDQRTLAHALTACFGVAPDSVIADHQIEDHIDTLICSPIWACWQPMSAASPWAFRLAIDGTDECEWPQWQQRMAAFSRRLDVPVWYNDETKPFSDAMWVVAPNGQLWPDSVDCDCLI</sequence>
<protein>
    <submittedName>
        <fullName evidence="1">Uncharacterized protein</fullName>
    </submittedName>
</protein>
<proteinExistence type="predicted"/>
<accession>E1SLE3</accession>
<dbReference type="STRING" id="550540.Fbal_2304"/>
<dbReference type="HOGENOM" id="CLU_1793588_0_0_6"/>
<evidence type="ECO:0000313" key="1">
    <source>
        <dbReference type="EMBL" id="ADN76507.1"/>
    </source>
</evidence>
<dbReference type="Proteomes" id="UP000006683">
    <property type="component" value="Chromosome"/>
</dbReference>
<name>E1SLE3_FERBD</name>
<keyword evidence="2" id="KW-1185">Reference proteome</keyword>
<evidence type="ECO:0000313" key="2">
    <source>
        <dbReference type="Proteomes" id="UP000006683"/>
    </source>
</evidence>
<dbReference type="AlphaFoldDB" id="E1SLE3"/>
<dbReference type="EMBL" id="CP002209">
    <property type="protein sequence ID" value="ADN76507.1"/>
    <property type="molecule type" value="Genomic_DNA"/>
</dbReference>
<dbReference type="RefSeq" id="WP_013345813.1">
    <property type="nucleotide sequence ID" value="NC_014541.1"/>
</dbReference>
<dbReference type="KEGG" id="fbl:Fbal_2304"/>
<dbReference type="GeneID" id="67182516"/>
<reference evidence="1 2" key="1">
    <citation type="journal article" date="2010" name="Stand. Genomic Sci.">
        <title>Complete genome sequence of Ferrimonas balearica type strain (PAT).</title>
        <authorList>
            <person name="Nolan M."/>
            <person name="Sikorski J."/>
            <person name="Davenport K."/>
            <person name="Lucas S."/>
            <person name="Glavina Del Rio T."/>
            <person name="Tice H."/>
            <person name="Cheng J."/>
            <person name="Goodwin L."/>
            <person name="Pitluck S."/>
            <person name="Liolios K."/>
            <person name="Ivanova N."/>
            <person name="Mavromatis K."/>
            <person name="Ovchinnikova G."/>
            <person name="Pati A."/>
            <person name="Chen A."/>
            <person name="Palaniappan K."/>
            <person name="Land M."/>
            <person name="Hauser L."/>
            <person name="Chang Y."/>
            <person name="Jeffries C."/>
            <person name="Tapia R."/>
            <person name="Brettin T."/>
            <person name="Detter J."/>
            <person name="Han C."/>
            <person name="Yasawong M."/>
            <person name="Rohde M."/>
            <person name="Tindall B."/>
            <person name="Goker M."/>
            <person name="Woyke T."/>
            <person name="Bristow J."/>
            <person name="Eisen J."/>
            <person name="Markowitz V."/>
            <person name="Hugenholtz P."/>
            <person name="Kyrpides N."/>
            <person name="Klenk H."/>
            <person name="Lapidus A."/>
        </authorList>
    </citation>
    <scope>NUCLEOTIDE SEQUENCE [LARGE SCALE GENOMIC DNA]</scope>
    <source>
        <strain evidence="2">DSM 9799 / CCM 4581 / KCTC 23876 / PAT</strain>
    </source>
</reference>